<keyword evidence="3" id="KW-1185">Reference proteome</keyword>
<dbReference type="InterPro" id="IPR018849">
    <property type="entry name" value="Urb2/Npa2_C"/>
</dbReference>
<protein>
    <submittedName>
        <fullName evidence="2">(diamondback moth) hypothetical protein</fullName>
    </submittedName>
</protein>
<dbReference type="EMBL" id="CAJHNJ030000018">
    <property type="protein sequence ID" value="CAG9116215.1"/>
    <property type="molecule type" value="Genomic_DNA"/>
</dbReference>
<name>A0A8S4EL36_PLUXY</name>
<accession>A0A8S4EL36</accession>
<organism evidence="2 3">
    <name type="scientific">Plutella xylostella</name>
    <name type="common">Diamondback moth</name>
    <name type="synonym">Plutella maculipennis</name>
    <dbReference type="NCBI Taxonomy" id="51655"/>
    <lineage>
        <taxon>Eukaryota</taxon>
        <taxon>Metazoa</taxon>
        <taxon>Ecdysozoa</taxon>
        <taxon>Arthropoda</taxon>
        <taxon>Hexapoda</taxon>
        <taxon>Insecta</taxon>
        <taxon>Pterygota</taxon>
        <taxon>Neoptera</taxon>
        <taxon>Endopterygota</taxon>
        <taxon>Lepidoptera</taxon>
        <taxon>Glossata</taxon>
        <taxon>Ditrysia</taxon>
        <taxon>Yponomeutoidea</taxon>
        <taxon>Plutellidae</taxon>
        <taxon>Plutella</taxon>
    </lineage>
</organism>
<evidence type="ECO:0000259" key="1">
    <source>
        <dbReference type="Pfam" id="PF10441"/>
    </source>
</evidence>
<feature type="domain" description="Nucleolar 27S pre-rRNA processing Urb2/Npa2 C-terminal" evidence="1">
    <location>
        <begin position="1325"/>
        <end position="1477"/>
    </location>
</feature>
<sequence>MSENPINVLKRKLKDETLALPKRLKLAKNVVLTHYFPLVPKERAIGEWLLEVSSENKLSGDELGNVLGWVDTAGHISEELKTKLILLTAQYVENHPLTEKDVQHILTFIENDKITLQLDSHINEFCFLTKSLLRLFKNEETKSNTELAKRVLTRLTKYYKDSRKKLELITKILEKDNIETILDYIDTENKNDVHNVCQSILFPNSKKSFFTVFLRTVLQKEGVNELIEEKGDSIQGILKVMTAFYTFPNGRTTNDLTFLEKYIRIFVQSFKDDSQLVFLFYVMAADCLGFEQNYLRTTTKMSTIVFEGNAEKIKRNMLLHMLIVILENEIDVTVKLTDIAGGTKMHIKKTFATFLQSLMMGQLKLEGKIDKTTLKIIKTVLKLDPMLIEQKLDVILPPLMVAKKTNLQIQESYSETLNLLMQILFKLSRGTTFVGKILPHIKSLLEAGNTEQLELKKKVLECIENGTDAQKIELKILNGLDVFPKESLQMYGKLASTLLFRQSSDLFGTLCNHFEEYCLAILQEGDVGPSTTTLTEVLSSILCVYFESNKMADHTVPVATADEFWMSFENFEKDVLKKFGKCLLKADYNPQLTRSYLHLCKSYAQLKLLNIHNSHVKVAALKLPENAEVYDFKFLLPCLSGEQWVTLASRVDDEETKVALDKLLLVKITAAELISTLNNGGEADDVITESKTQVVKSLTSNIQELSQDNFVARAIFTNLNSHQLKLTAKTIIKALLANSEEVCLENPAISNHRELLNALVMECLKHLAKTMETDEINPLLSKAIGKNSFELTNFLSEIKNVPEYFEKLAIKREFDSSVASYIDILKQLQIQNLDENCQLSAIFVLLALKKSADSKKLQKSIDHLLVSIFELSSKYPDVYKLFPIDYIFDFENQDFLNLLTLKIKNVNPLFIVKCLLESAVKKVKTDSAIVKVLVKILMTNQKVKKETLNIEYFTEKVFQITCLTLPIIAKEKRAITTSAYRSILAELQEDLHKALLKCLKRINFNIELGKIGDKSGNTDDGGVITESNLATLNAMEAFSLTLSKYCETTNADEIQNLECLWTGLEYLVQSAITFIRTPAAKTEHVELSVQLLNVVLRNSKKLETHNIFQEKDKTLIQIWKSIKDRLLLLFESQGKNKEGALEEISLTVKLLCELLSVDGFVGNVVNDLFTLSILKTPKGKLDESSYNTLTTSHQVLKYLLSSCLKSNIVERKCVAISKTFYRIFENICQFVNENYESVDIKNDLNDDEEDEEENTITVVKVDDGFCKIFKLDLDSLCDVITAAKKIPLDYKFIDSIFECLAMAQLMMGAKTSLVKCEVSWQAYFELSEGVVAVLNTFLQNREELLEDRWPCYLHCYRELVASACERASDTTLERSIEERLARTGHSIEKLTQAIVKRKIHISRLAAYTVGDVCASIEINGPPKQLRQHLENSVALLIQASDSTHTMTFLRRELAGQPGQVTLTNMYSNYKKYHKYTGNA</sequence>
<evidence type="ECO:0000313" key="2">
    <source>
        <dbReference type="EMBL" id="CAG9116215.1"/>
    </source>
</evidence>
<gene>
    <name evidence="2" type="ORF">PLXY2_LOCUS5933</name>
</gene>
<dbReference type="Proteomes" id="UP000653454">
    <property type="component" value="Unassembled WGS sequence"/>
</dbReference>
<proteinExistence type="predicted"/>
<reference evidence="2" key="1">
    <citation type="submission" date="2020-11" db="EMBL/GenBank/DDBJ databases">
        <authorList>
            <person name="Whiteford S."/>
        </authorList>
    </citation>
    <scope>NUCLEOTIDE SEQUENCE</scope>
</reference>
<dbReference type="Pfam" id="PF10441">
    <property type="entry name" value="Urb2"/>
    <property type="match status" value="1"/>
</dbReference>
<evidence type="ECO:0000313" key="3">
    <source>
        <dbReference type="Proteomes" id="UP000653454"/>
    </source>
</evidence>
<comment type="caution">
    <text evidence="2">The sequence shown here is derived from an EMBL/GenBank/DDBJ whole genome shotgun (WGS) entry which is preliminary data.</text>
</comment>